<protein>
    <submittedName>
        <fullName evidence="5">N-acetylmuramoyl-L-alanine amidase</fullName>
    </submittedName>
</protein>
<dbReference type="Proteomes" id="UP000707356">
    <property type="component" value="Unassembled WGS sequence"/>
</dbReference>
<gene>
    <name evidence="5" type="ORF">KME07_04170</name>
</gene>
<reference evidence="5" key="1">
    <citation type="submission" date="2021-05" db="EMBL/GenBank/DDBJ databases">
        <authorList>
            <person name="Pietrasiak N."/>
            <person name="Ward R."/>
            <person name="Stajich J.E."/>
            <person name="Kurbessoian T."/>
        </authorList>
    </citation>
    <scope>NUCLEOTIDE SEQUENCE</scope>
    <source>
        <strain evidence="5">GSE-TBD4-15B</strain>
    </source>
</reference>
<feature type="compositionally biased region" description="Low complexity" evidence="2">
    <location>
        <begin position="157"/>
        <end position="173"/>
    </location>
</feature>
<dbReference type="GO" id="GO:0030288">
    <property type="term" value="C:outer membrane-bounded periplasmic space"/>
    <property type="evidence" value="ECO:0007669"/>
    <property type="project" value="TreeGrafter"/>
</dbReference>
<dbReference type="Gene3D" id="3.40.630.40">
    <property type="entry name" value="Zn-dependent exopeptidases"/>
    <property type="match status" value="1"/>
</dbReference>
<dbReference type="PANTHER" id="PTHR30404">
    <property type="entry name" value="N-ACETYLMURAMOYL-L-ALANINE AMIDASE"/>
    <property type="match status" value="1"/>
</dbReference>
<feature type="signal peptide" evidence="3">
    <location>
        <begin position="1"/>
        <end position="29"/>
    </location>
</feature>
<dbReference type="SUPFAM" id="SSF53187">
    <property type="entry name" value="Zn-dependent exopeptidases"/>
    <property type="match status" value="1"/>
</dbReference>
<dbReference type="CDD" id="cd02696">
    <property type="entry name" value="MurNAc-LAA"/>
    <property type="match status" value="1"/>
</dbReference>
<dbReference type="SMART" id="SM00646">
    <property type="entry name" value="Ami_3"/>
    <property type="match status" value="1"/>
</dbReference>
<dbReference type="InterPro" id="IPR050695">
    <property type="entry name" value="N-acetylmuramoyl_amidase_3"/>
</dbReference>
<keyword evidence="1" id="KW-0378">Hydrolase</keyword>
<feature type="domain" description="MurNAc-LAA" evidence="4">
    <location>
        <begin position="526"/>
        <end position="635"/>
    </location>
</feature>
<dbReference type="Pfam" id="PF01520">
    <property type="entry name" value="Amidase_3"/>
    <property type="match status" value="1"/>
</dbReference>
<sequence length="647" mass="68408">MKLHRFVPSFSASFVSSLIGLGLAAPALASQITSWHFDANQNQFGFTTDEAVQPRAQLLPNPAQLVIDLPGTKSGQAAITQEIGGGVQRVRISELDASTTRIVVELSPGYTLDPQQIRFRGISPTQWTVQLPQPQLVAAPAPALVTSPPPALPASPAPARRTPAASPQPTQPAPQIAQIDNLQVTDAGLSLGLQGIGLQGAEGAAKVSVERSRSGRTITVRLENTQIASRLSNRERQINRHGVNELTLRQRSGNVVELELKVDRRSPDWQASSSQSQILLSPEAALTAAKIADPEPLTPAAVRTPTQPAAAPPVAAASAAPAVRLAEQPSPARLLTAPTRQMATVAGISLNVSSNQLVIQTDRPVEHSAQWQGSMYIVTLSPAQLASRVSGPRFAATDPLRRVQLIQMDDDTVRVSIQPAAGVQFGELNAVSSQMLALQLQRPAATPPAANASRPLPSIIPNGRIVVALDPGHGGGDPGAVGIGDIHEADIVLSISQQVASLLQQSGVQVILTRSDDTEIDLQPRVDIAEQVRANLFVSIHANSMGMDRPDVNGIETYYYSSGAGLAQAIQTSMVGSLGMKDRGVRQARFYVIKNTTMPSVLVETGFVTGSEDAPRLANAAYQSQIAAAIARGILQYIQQNSMTGSR</sequence>
<dbReference type="PANTHER" id="PTHR30404:SF0">
    <property type="entry name" value="N-ACETYLMURAMOYL-L-ALANINE AMIDASE AMIC"/>
    <property type="match status" value="1"/>
</dbReference>
<organism evidence="5 6">
    <name type="scientific">Pegethrix bostrychoides GSE-TBD4-15B</name>
    <dbReference type="NCBI Taxonomy" id="2839662"/>
    <lineage>
        <taxon>Bacteria</taxon>
        <taxon>Bacillati</taxon>
        <taxon>Cyanobacteriota</taxon>
        <taxon>Cyanophyceae</taxon>
        <taxon>Oculatellales</taxon>
        <taxon>Oculatellaceae</taxon>
        <taxon>Pegethrix</taxon>
    </lineage>
</organism>
<proteinExistence type="predicted"/>
<reference evidence="5" key="2">
    <citation type="journal article" date="2022" name="Microbiol. Resour. Announc.">
        <title>Metagenome Sequencing to Explore Phylogenomics of Terrestrial Cyanobacteria.</title>
        <authorList>
            <person name="Ward R.D."/>
            <person name="Stajich J.E."/>
            <person name="Johansen J.R."/>
            <person name="Huntemann M."/>
            <person name="Clum A."/>
            <person name="Foster B."/>
            <person name="Foster B."/>
            <person name="Roux S."/>
            <person name="Palaniappan K."/>
            <person name="Varghese N."/>
            <person name="Mukherjee S."/>
            <person name="Reddy T.B.K."/>
            <person name="Daum C."/>
            <person name="Copeland A."/>
            <person name="Chen I.A."/>
            <person name="Ivanova N.N."/>
            <person name="Kyrpides N.C."/>
            <person name="Shapiro N."/>
            <person name="Eloe-Fadrosh E.A."/>
            <person name="Pietrasiak N."/>
        </authorList>
    </citation>
    <scope>NUCLEOTIDE SEQUENCE</scope>
    <source>
        <strain evidence="5">GSE-TBD4-15B</strain>
    </source>
</reference>
<comment type="caution">
    <text evidence="5">The sequence shown here is derived from an EMBL/GenBank/DDBJ whole genome shotgun (WGS) entry which is preliminary data.</text>
</comment>
<evidence type="ECO:0000256" key="3">
    <source>
        <dbReference type="SAM" id="SignalP"/>
    </source>
</evidence>
<evidence type="ECO:0000313" key="5">
    <source>
        <dbReference type="EMBL" id="MBW4464622.1"/>
    </source>
</evidence>
<dbReference type="GO" id="GO:0009253">
    <property type="term" value="P:peptidoglycan catabolic process"/>
    <property type="evidence" value="ECO:0007669"/>
    <property type="project" value="InterPro"/>
</dbReference>
<dbReference type="InterPro" id="IPR021731">
    <property type="entry name" value="AMIN_dom"/>
</dbReference>
<keyword evidence="3" id="KW-0732">Signal</keyword>
<feature type="chain" id="PRO_5036900545" evidence="3">
    <location>
        <begin position="30"/>
        <end position="647"/>
    </location>
</feature>
<name>A0A951P8H4_9CYAN</name>
<dbReference type="GO" id="GO:0008745">
    <property type="term" value="F:N-acetylmuramoyl-L-alanine amidase activity"/>
    <property type="evidence" value="ECO:0007669"/>
    <property type="project" value="InterPro"/>
</dbReference>
<evidence type="ECO:0000259" key="4">
    <source>
        <dbReference type="SMART" id="SM00646"/>
    </source>
</evidence>
<dbReference type="EMBL" id="JAHHHV010000017">
    <property type="protein sequence ID" value="MBW4464622.1"/>
    <property type="molecule type" value="Genomic_DNA"/>
</dbReference>
<dbReference type="Gene3D" id="2.60.40.3500">
    <property type="match status" value="1"/>
</dbReference>
<dbReference type="Pfam" id="PF11741">
    <property type="entry name" value="AMIN"/>
    <property type="match status" value="1"/>
</dbReference>
<accession>A0A951P8H4</accession>
<dbReference type="InterPro" id="IPR002508">
    <property type="entry name" value="MurNAc-LAA_cat"/>
</dbReference>
<feature type="region of interest" description="Disordered" evidence="2">
    <location>
        <begin position="147"/>
        <end position="173"/>
    </location>
</feature>
<evidence type="ECO:0000256" key="2">
    <source>
        <dbReference type="SAM" id="MobiDB-lite"/>
    </source>
</evidence>
<feature type="compositionally biased region" description="Pro residues" evidence="2">
    <location>
        <begin position="147"/>
        <end position="156"/>
    </location>
</feature>
<evidence type="ECO:0000313" key="6">
    <source>
        <dbReference type="Proteomes" id="UP000707356"/>
    </source>
</evidence>
<evidence type="ECO:0000256" key="1">
    <source>
        <dbReference type="ARBA" id="ARBA00022801"/>
    </source>
</evidence>
<dbReference type="AlphaFoldDB" id="A0A951P8H4"/>